<accession>A0A844XS97</accession>
<reference evidence="2 3" key="1">
    <citation type="submission" date="2019-12" db="EMBL/GenBank/DDBJ databases">
        <title>Genomic-based taxomic classification of the family Erythrobacteraceae.</title>
        <authorList>
            <person name="Xu L."/>
        </authorList>
    </citation>
    <scope>NUCLEOTIDE SEQUENCE [LARGE SCALE GENOMIC DNA]</scope>
    <source>
        <strain evidence="2 3">DSM 17792</strain>
    </source>
</reference>
<keyword evidence="3" id="KW-1185">Reference proteome</keyword>
<evidence type="ECO:0000259" key="1">
    <source>
        <dbReference type="Pfam" id="PF00582"/>
    </source>
</evidence>
<evidence type="ECO:0000313" key="3">
    <source>
        <dbReference type="Proteomes" id="UP000448199"/>
    </source>
</evidence>
<dbReference type="SUPFAM" id="SSF52402">
    <property type="entry name" value="Adenine nucleotide alpha hydrolases-like"/>
    <property type="match status" value="1"/>
</dbReference>
<dbReference type="Gene3D" id="3.40.50.12370">
    <property type="match status" value="1"/>
</dbReference>
<name>A0A844XS97_9SPHN</name>
<dbReference type="InterPro" id="IPR006016">
    <property type="entry name" value="UspA"/>
</dbReference>
<feature type="domain" description="UspA" evidence="1">
    <location>
        <begin position="4"/>
        <end position="137"/>
    </location>
</feature>
<proteinExistence type="predicted"/>
<dbReference type="Proteomes" id="UP000448199">
    <property type="component" value="Unassembled WGS sequence"/>
</dbReference>
<dbReference type="AlphaFoldDB" id="A0A844XS97"/>
<dbReference type="CDD" id="cd00293">
    <property type="entry name" value="USP-like"/>
    <property type="match status" value="1"/>
</dbReference>
<gene>
    <name evidence="2" type="ORF">GRI69_09440</name>
</gene>
<evidence type="ECO:0000313" key="2">
    <source>
        <dbReference type="EMBL" id="MXO48480.1"/>
    </source>
</evidence>
<dbReference type="OrthoDB" id="9813682at2"/>
<dbReference type="EMBL" id="WTYC01000004">
    <property type="protein sequence ID" value="MXO48480.1"/>
    <property type="molecule type" value="Genomic_DNA"/>
</dbReference>
<protein>
    <submittedName>
        <fullName evidence="2">Universal stress protein</fullName>
    </submittedName>
</protein>
<dbReference type="Pfam" id="PF00582">
    <property type="entry name" value="Usp"/>
    <property type="match status" value="1"/>
</dbReference>
<sequence length="150" mass="15986">MRIYLVVMDETEEAKQALRFASMRAMKTGGSVHILALVPQQTFNAFGGVQATIEQEARERAEVMANNAAGNIFGEMGKMPVIAVRPGSPADVIAKYLEEHGSIAALVLGTAKEGGKDPLVAHFAAHAASLPCPLYLVPGNLTREQLDELA</sequence>
<organism evidence="2 3">
    <name type="scientific">Qipengyuania vulgaris</name>
    <dbReference type="NCBI Taxonomy" id="291985"/>
    <lineage>
        <taxon>Bacteria</taxon>
        <taxon>Pseudomonadati</taxon>
        <taxon>Pseudomonadota</taxon>
        <taxon>Alphaproteobacteria</taxon>
        <taxon>Sphingomonadales</taxon>
        <taxon>Erythrobacteraceae</taxon>
        <taxon>Qipengyuania</taxon>
    </lineage>
</organism>
<dbReference type="RefSeq" id="WP_160728033.1">
    <property type="nucleotide sequence ID" value="NZ_WTYC01000004.1"/>
</dbReference>
<comment type="caution">
    <text evidence="2">The sequence shown here is derived from an EMBL/GenBank/DDBJ whole genome shotgun (WGS) entry which is preliminary data.</text>
</comment>